<dbReference type="EMBL" id="BMAO01034439">
    <property type="protein sequence ID" value="GFQ96490.1"/>
    <property type="molecule type" value="Genomic_DNA"/>
</dbReference>
<keyword evidence="2" id="KW-1185">Reference proteome</keyword>
<dbReference type="AlphaFoldDB" id="A0A8X6G4F2"/>
<proteinExistence type="predicted"/>
<evidence type="ECO:0000313" key="2">
    <source>
        <dbReference type="Proteomes" id="UP000887116"/>
    </source>
</evidence>
<dbReference type="Proteomes" id="UP000887116">
    <property type="component" value="Unassembled WGS sequence"/>
</dbReference>
<evidence type="ECO:0000313" key="1">
    <source>
        <dbReference type="EMBL" id="GFQ96490.1"/>
    </source>
</evidence>
<accession>A0A8X6G4F2</accession>
<organism evidence="1 2">
    <name type="scientific">Trichonephila clavata</name>
    <name type="common">Joro spider</name>
    <name type="synonym">Nephila clavata</name>
    <dbReference type="NCBI Taxonomy" id="2740835"/>
    <lineage>
        <taxon>Eukaryota</taxon>
        <taxon>Metazoa</taxon>
        <taxon>Ecdysozoa</taxon>
        <taxon>Arthropoda</taxon>
        <taxon>Chelicerata</taxon>
        <taxon>Arachnida</taxon>
        <taxon>Araneae</taxon>
        <taxon>Araneomorphae</taxon>
        <taxon>Entelegynae</taxon>
        <taxon>Araneoidea</taxon>
        <taxon>Nephilidae</taxon>
        <taxon>Trichonephila</taxon>
    </lineage>
</organism>
<sequence>MWTTLMNLFCGVVGLKTVATNKKQMPGRLFSNHQSNVIDRLGEQVDQSIIALKQSFEHCMPHMIRHYSFGMWPQESSGGKGGTKHKH</sequence>
<name>A0A8X6G4F2_TRICU</name>
<comment type="caution">
    <text evidence="1">The sequence shown here is derived from an EMBL/GenBank/DDBJ whole genome shotgun (WGS) entry which is preliminary data.</text>
</comment>
<gene>
    <name evidence="1" type="ORF">TNCT_499981</name>
</gene>
<reference evidence="1" key="1">
    <citation type="submission" date="2020-07" db="EMBL/GenBank/DDBJ databases">
        <title>Multicomponent nature underlies the extraordinary mechanical properties of spider dragline silk.</title>
        <authorList>
            <person name="Kono N."/>
            <person name="Nakamura H."/>
            <person name="Mori M."/>
            <person name="Yoshida Y."/>
            <person name="Ohtoshi R."/>
            <person name="Malay A.D."/>
            <person name="Moran D.A.P."/>
            <person name="Tomita M."/>
            <person name="Numata K."/>
            <person name="Arakawa K."/>
        </authorList>
    </citation>
    <scope>NUCLEOTIDE SEQUENCE</scope>
</reference>
<protein>
    <submittedName>
        <fullName evidence="1">Uncharacterized protein</fullName>
    </submittedName>
</protein>